<dbReference type="InterPro" id="IPR029032">
    <property type="entry name" value="AhpD-like"/>
</dbReference>
<dbReference type="Gene3D" id="1.20.1290.10">
    <property type="entry name" value="AhpD-like"/>
    <property type="match status" value="1"/>
</dbReference>
<proteinExistence type="predicted"/>
<sequence>MTQKLDAMDRAAGLSADSPLRSFRAFRPEFVEGSEACRLAVLTPEDDLGLSQDLRAAIARRVALGANNSTFLAEYPMPENPDFSDLATGKPVTDPALAALASHADMIAATPAKASAAHLAALQSAGYSVPQIIALSELLAYVCFQMRVAHGLRLLEGTL</sequence>
<dbReference type="RefSeq" id="WP_211331571.1">
    <property type="nucleotide sequence ID" value="NZ_RKQK01000001.1"/>
</dbReference>
<reference evidence="1 2" key="1">
    <citation type="submission" date="2018-11" db="EMBL/GenBank/DDBJ databases">
        <title>Genomic Encyclopedia of Type Strains, Phase IV (KMG-IV): sequencing the most valuable type-strain genomes for metagenomic binning, comparative biology and taxonomic classification.</title>
        <authorList>
            <person name="Goeker M."/>
        </authorList>
    </citation>
    <scope>NUCLEOTIDE SEQUENCE [LARGE SCALE GENOMIC DNA]</scope>
    <source>
        <strain evidence="1 2">DSM 104731</strain>
    </source>
</reference>
<organism evidence="1 2">
    <name type="scientific">Pacificibacter maritimus</name>
    <dbReference type="NCBI Taxonomy" id="762213"/>
    <lineage>
        <taxon>Bacteria</taxon>
        <taxon>Pseudomonadati</taxon>
        <taxon>Pseudomonadota</taxon>
        <taxon>Alphaproteobacteria</taxon>
        <taxon>Rhodobacterales</taxon>
        <taxon>Roseobacteraceae</taxon>
        <taxon>Pacificibacter</taxon>
    </lineage>
</organism>
<evidence type="ECO:0000313" key="1">
    <source>
        <dbReference type="EMBL" id="RPE70945.1"/>
    </source>
</evidence>
<dbReference type="SUPFAM" id="SSF69118">
    <property type="entry name" value="AhpD-like"/>
    <property type="match status" value="1"/>
</dbReference>
<protein>
    <submittedName>
        <fullName evidence="1">Uncharacterized protein YciW</fullName>
    </submittedName>
</protein>
<comment type="caution">
    <text evidence="1">The sequence shown here is derived from an EMBL/GenBank/DDBJ whole genome shotgun (WGS) entry which is preliminary data.</text>
</comment>
<gene>
    <name evidence="1" type="ORF">EDD53_0055</name>
</gene>
<accession>A0A3N4UQL5</accession>
<dbReference type="EMBL" id="RKQK01000001">
    <property type="protein sequence ID" value="RPE70945.1"/>
    <property type="molecule type" value="Genomic_DNA"/>
</dbReference>
<dbReference type="AlphaFoldDB" id="A0A3N4UQL5"/>
<evidence type="ECO:0000313" key="2">
    <source>
        <dbReference type="Proteomes" id="UP000269689"/>
    </source>
</evidence>
<keyword evidence="2" id="KW-1185">Reference proteome</keyword>
<dbReference type="Proteomes" id="UP000269689">
    <property type="component" value="Unassembled WGS sequence"/>
</dbReference>
<name>A0A3N4UQL5_9RHOB</name>